<evidence type="ECO:0000256" key="6">
    <source>
        <dbReference type="ARBA" id="ARBA00023004"/>
    </source>
</evidence>
<dbReference type="RefSeq" id="WP_289367023.1">
    <property type="nucleotide sequence ID" value="NZ_JAUCBP010000013.1"/>
</dbReference>
<name>A0ABT7T185_9ALTE</name>
<keyword evidence="11" id="KW-1185">Reference proteome</keyword>
<comment type="caution">
    <text evidence="10">The sequence shown here is derived from an EMBL/GenBank/DDBJ whole genome shotgun (WGS) entry which is preliminary data.</text>
</comment>
<evidence type="ECO:0000256" key="1">
    <source>
        <dbReference type="ARBA" id="ARBA00002137"/>
    </source>
</evidence>
<evidence type="ECO:0000256" key="3">
    <source>
        <dbReference type="ARBA" id="ARBA00022485"/>
    </source>
</evidence>
<comment type="function">
    <text evidence="1 8">Specific class of high-redox-potential 4Fe-4S ferredoxins. Functions in anaerobic electron transport in most purple and in some other photosynthetic bacteria and in at least one genus (Paracoccus) of halophilic, denitrifying bacteria.</text>
</comment>
<dbReference type="Pfam" id="PF01355">
    <property type="entry name" value="HIPIP"/>
    <property type="match status" value="1"/>
</dbReference>
<comment type="similarity">
    <text evidence="8">Belongs to the high-potential iron-sulfur protein (HiPIP) family.</text>
</comment>
<comment type="subunit">
    <text evidence="8">Homodimer.</text>
</comment>
<dbReference type="EMBL" id="JAUCBP010000013">
    <property type="protein sequence ID" value="MDM7862211.1"/>
    <property type="molecule type" value="Genomic_DNA"/>
</dbReference>
<proteinExistence type="inferred from homology"/>
<protein>
    <recommendedName>
        <fullName evidence="8">High-potential iron-sulfur protein</fullName>
        <shortName evidence="8">HiPIP</shortName>
    </recommendedName>
</protein>
<gene>
    <name evidence="10" type="ORF">QTP81_16515</name>
</gene>
<reference evidence="10 11" key="1">
    <citation type="submission" date="2023-06" db="EMBL/GenBank/DDBJ databases">
        <title>Alteromonas sp. ASW11-36 isolated from intertidal sand.</title>
        <authorList>
            <person name="Li Y."/>
        </authorList>
    </citation>
    <scope>NUCLEOTIDE SEQUENCE [LARGE SCALE GENOMIC DNA]</scope>
    <source>
        <strain evidence="10 11">ASW11-36</strain>
    </source>
</reference>
<evidence type="ECO:0000256" key="7">
    <source>
        <dbReference type="ARBA" id="ARBA00023014"/>
    </source>
</evidence>
<dbReference type="InterPro" id="IPR036369">
    <property type="entry name" value="HIPIP_sf"/>
</dbReference>
<keyword evidence="6 8" id="KW-0408">Iron</keyword>
<evidence type="ECO:0000256" key="4">
    <source>
        <dbReference type="ARBA" id="ARBA00022723"/>
    </source>
</evidence>
<keyword evidence="4 8" id="KW-0479">Metal-binding</keyword>
<dbReference type="PROSITE" id="PS51373">
    <property type="entry name" value="HIPIP"/>
    <property type="match status" value="1"/>
</dbReference>
<evidence type="ECO:0000256" key="5">
    <source>
        <dbReference type="ARBA" id="ARBA00022982"/>
    </source>
</evidence>
<dbReference type="InterPro" id="IPR000170">
    <property type="entry name" value="High_potential_FeS_prot"/>
</dbReference>
<evidence type="ECO:0000313" key="10">
    <source>
        <dbReference type="EMBL" id="MDM7862211.1"/>
    </source>
</evidence>
<keyword evidence="7 8" id="KW-0411">Iron-sulfur</keyword>
<evidence type="ECO:0000256" key="8">
    <source>
        <dbReference type="RuleBase" id="RU000620"/>
    </source>
</evidence>
<dbReference type="PROSITE" id="PS51318">
    <property type="entry name" value="TAT"/>
    <property type="match status" value="1"/>
</dbReference>
<evidence type="ECO:0000256" key="2">
    <source>
        <dbReference type="ARBA" id="ARBA00022448"/>
    </source>
</evidence>
<feature type="domain" description="High potential iron-sulfur proteins family profile" evidence="9">
    <location>
        <begin position="29"/>
        <end position="97"/>
    </location>
</feature>
<evidence type="ECO:0000259" key="9">
    <source>
        <dbReference type="PROSITE" id="PS51373"/>
    </source>
</evidence>
<dbReference type="Gene3D" id="4.10.490.10">
    <property type="entry name" value="High potential iron-sulphur protein"/>
    <property type="match status" value="1"/>
</dbReference>
<sequence>MSNINRRDFLKISGSSLIGLTLGGVALRANAQEQISLDDPLVQQFQYVHESAVEGEKCSNCLFIQGEEGAEWRPCPLFQNKLVAANGWCKAWQKKPG</sequence>
<keyword evidence="2 8" id="KW-0813">Transport</keyword>
<organism evidence="10 11">
    <name type="scientific">Alteromonas arenosi</name>
    <dbReference type="NCBI Taxonomy" id="3055817"/>
    <lineage>
        <taxon>Bacteria</taxon>
        <taxon>Pseudomonadati</taxon>
        <taxon>Pseudomonadota</taxon>
        <taxon>Gammaproteobacteria</taxon>
        <taxon>Alteromonadales</taxon>
        <taxon>Alteromonadaceae</taxon>
        <taxon>Alteromonas/Salinimonas group</taxon>
        <taxon>Alteromonas</taxon>
    </lineage>
</organism>
<dbReference type="SUPFAM" id="SSF57652">
    <property type="entry name" value="HIPIP (high potential iron protein)"/>
    <property type="match status" value="1"/>
</dbReference>
<keyword evidence="5 8" id="KW-0249">Electron transport</keyword>
<dbReference type="InterPro" id="IPR006311">
    <property type="entry name" value="TAT_signal"/>
</dbReference>
<dbReference type="Proteomes" id="UP001234343">
    <property type="component" value="Unassembled WGS sequence"/>
</dbReference>
<keyword evidence="3 8" id="KW-0004">4Fe-4S</keyword>
<evidence type="ECO:0000313" key="11">
    <source>
        <dbReference type="Proteomes" id="UP001234343"/>
    </source>
</evidence>
<accession>A0ABT7T185</accession>